<dbReference type="Proteomes" id="UP001329915">
    <property type="component" value="Chromosome"/>
</dbReference>
<organism evidence="3 4">
    <name type="scientific">Metallumcola ferriviriculae</name>
    <dbReference type="NCBI Taxonomy" id="3039180"/>
    <lineage>
        <taxon>Bacteria</taxon>
        <taxon>Bacillati</taxon>
        <taxon>Bacillota</taxon>
        <taxon>Clostridia</taxon>
        <taxon>Neomoorellales</taxon>
        <taxon>Desulfitibacteraceae</taxon>
        <taxon>Metallumcola</taxon>
    </lineage>
</organism>
<name>A0AAU0ULB9_9FIRM</name>
<dbReference type="Gene3D" id="3.40.1530.30">
    <property type="entry name" value="Uncharacterised family UPF0302, N-terminal domain"/>
    <property type="match status" value="1"/>
</dbReference>
<proteinExistence type="predicted"/>
<feature type="domain" description="IDEAL" evidence="1">
    <location>
        <begin position="136"/>
        <end position="162"/>
    </location>
</feature>
<dbReference type="Gene3D" id="4.10.810.10">
    <property type="entry name" value="Virus Scaffolding Protein, Chain A"/>
    <property type="match status" value="1"/>
</dbReference>
<dbReference type="Pfam" id="PF08864">
    <property type="entry name" value="UPF0302"/>
    <property type="match status" value="1"/>
</dbReference>
<dbReference type="KEGG" id="dbc:MFMK1_001130"/>
<evidence type="ECO:0000259" key="2">
    <source>
        <dbReference type="Pfam" id="PF08864"/>
    </source>
</evidence>
<keyword evidence="4" id="KW-1185">Reference proteome</keyword>
<dbReference type="InterPro" id="IPR014963">
    <property type="entry name" value="UPF0302_N"/>
</dbReference>
<dbReference type="AlphaFoldDB" id="A0AAU0ULB9"/>
<dbReference type="InterPro" id="IPR038091">
    <property type="entry name" value="UPF0302_N_sf"/>
</dbReference>
<sequence length="167" mass="19876">MNKLKYRQEYIQWFLNFRLKRMRASRLLLKISQNPQLLEQVVFTDDISDKDNALQIAAKGTSAFPFICRIDGMHYSQSLEAYRAMLNLPHDEYIHICLAYPDRPSLPEESVHVNIEADVDGEMVQNLQYIWQHLARQEILNEIDHALDRKDHDEFYRLISKLRRIES</sequence>
<dbReference type="EMBL" id="CP121694">
    <property type="protein sequence ID" value="WRO21327.1"/>
    <property type="molecule type" value="Genomic_DNA"/>
</dbReference>
<evidence type="ECO:0000259" key="1">
    <source>
        <dbReference type="Pfam" id="PF08858"/>
    </source>
</evidence>
<dbReference type="InterPro" id="IPR014957">
    <property type="entry name" value="IDEAL_dom"/>
</dbReference>
<dbReference type="InterPro" id="IPR027393">
    <property type="entry name" value="Virus_scaffolding_prot_C"/>
</dbReference>
<evidence type="ECO:0000313" key="4">
    <source>
        <dbReference type="Proteomes" id="UP001329915"/>
    </source>
</evidence>
<protein>
    <submittedName>
        <fullName evidence="3">YpiB family protein</fullName>
    </submittedName>
</protein>
<reference evidence="3 4" key="1">
    <citation type="submission" date="2023-04" db="EMBL/GenBank/DDBJ databases">
        <authorList>
            <person name="Hsu D."/>
        </authorList>
    </citation>
    <scope>NUCLEOTIDE SEQUENCE [LARGE SCALE GENOMIC DNA]</scope>
    <source>
        <strain evidence="3 4">MK1</strain>
    </source>
</reference>
<evidence type="ECO:0000313" key="3">
    <source>
        <dbReference type="EMBL" id="WRO21327.1"/>
    </source>
</evidence>
<accession>A0AAU0ULB9</accession>
<dbReference type="RefSeq" id="WP_366924176.1">
    <property type="nucleotide sequence ID" value="NZ_CP121694.1"/>
</dbReference>
<feature type="domain" description="UPF0302" evidence="2">
    <location>
        <begin position="8"/>
        <end position="105"/>
    </location>
</feature>
<dbReference type="Pfam" id="PF08858">
    <property type="entry name" value="IDEAL"/>
    <property type="match status" value="1"/>
</dbReference>
<gene>
    <name evidence="3" type="ORF">MFMK1_001130</name>
</gene>